<protein>
    <submittedName>
        <fullName evidence="4">Uncharacterized protein</fullName>
    </submittedName>
</protein>
<evidence type="ECO:0000256" key="3">
    <source>
        <dbReference type="SAM" id="SignalP"/>
    </source>
</evidence>
<dbReference type="RefSeq" id="XP_008024503.1">
    <property type="nucleotide sequence ID" value="XM_008026312.1"/>
</dbReference>
<accession>R0K4L4</accession>
<reference evidence="4 5" key="1">
    <citation type="journal article" date="2012" name="PLoS Pathog.">
        <title>Diverse lifestyles and strategies of plant pathogenesis encoded in the genomes of eighteen Dothideomycetes fungi.</title>
        <authorList>
            <person name="Ohm R.A."/>
            <person name="Feau N."/>
            <person name="Henrissat B."/>
            <person name="Schoch C.L."/>
            <person name="Horwitz B.A."/>
            <person name="Barry K.W."/>
            <person name="Condon B.J."/>
            <person name="Copeland A.C."/>
            <person name="Dhillon B."/>
            <person name="Glaser F."/>
            <person name="Hesse C.N."/>
            <person name="Kosti I."/>
            <person name="LaButti K."/>
            <person name="Lindquist E.A."/>
            <person name="Lucas S."/>
            <person name="Salamov A.A."/>
            <person name="Bradshaw R.E."/>
            <person name="Ciuffetti L."/>
            <person name="Hamelin R.C."/>
            <person name="Kema G.H.J."/>
            <person name="Lawrence C."/>
            <person name="Scott J.A."/>
            <person name="Spatafora J.W."/>
            <person name="Turgeon B.G."/>
            <person name="de Wit P.J.G.M."/>
            <person name="Zhong S."/>
            <person name="Goodwin S.B."/>
            <person name="Grigoriev I.V."/>
        </authorList>
    </citation>
    <scope>NUCLEOTIDE SEQUENCE [LARGE SCALE GENOMIC DNA]</scope>
    <source>
        <strain evidence="5">28A</strain>
    </source>
</reference>
<dbReference type="OrthoDB" id="3796171at2759"/>
<organism evidence="4 5">
    <name type="scientific">Exserohilum turcicum (strain 28A)</name>
    <name type="common">Northern leaf blight fungus</name>
    <name type="synonym">Setosphaeria turcica</name>
    <dbReference type="NCBI Taxonomy" id="671987"/>
    <lineage>
        <taxon>Eukaryota</taxon>
        <taxon>Fungi</taxon>
        <taxon>Dikarya</taxon>
        <taxon>Ascomycota</taxon>
        <taxon>Pezizomycotina</taxon>
        <taxon>Dothideomycetes</taxon>
        <taxon>Pleosporomycetidae</taxon>
        <taxon>Pleosporales</taxon>
        <taxon>Pleosporineae</taxon>
        <taxon>Pleosporaceae</taxon>
        <taxon>Exserohilum</taxon>
    </lineage>
</organism>
<keyword evidence="2" id="KW-0472">Membrane</keyword>
<gene>
    <name evidence="4" type="ORF">SETTUDRAFT_168791</name>
</gene>
<feature type="chain" id="PRO_5004353922" evidence="3">
    <location>
        <begin position="20"/>
        <end position="187"/>
    </location>
</feature>
<evidence type="ECO:0000256" key="2">
    <source>
        <dbReference type="SAM" id="Phobius"/>
    </source>
</evidence>
<keyword evidence="5" id="KW-1185">Reference proteome</keyword>
<dbReference type="EMBL" id="KB908559">
    <property type="protein sequence ID" value="EOA88008.1"/>
    <property type="molecule type" value="Genomic_DNA"/>
</dbReference>
<evidence type="ECO:0000313" key="5">
    <source>
        <dbReference type="Proteomes" id="UP000016935"/>
    </source>
</evidence>
<evidence type="ECO:0000313" key="4">
    <source>
        <dbReference type="EMBL" id="EOA88008.1"/>
    </source>
</evidence>
<name>R0K4L4_EXST2</name>
<dbReference type="Proteomes" id="UP000016935">
    <property type="component" value="Unassembled WGS sequence"/>
</dbReference>
<proteinExistence type="predicted"/>
<dbReference type="GeneID" id="19400674"/>
<keyword evidence="2" id="KW-1133">Transmembrane helix</keyword>
<sequence>MWVWVVLVLNVMMAAGSVAVFGYATSVQAGDATWKTYKDASAPNQEHTRETWACEINKFFPREGWAGSVCGTTQAMRYLLLAMALAAICVLGSLWVIVRSRGGIKWVSGGKGRYAGFRGMYEMQSQGPQAPYGGPPAGQWNQQPVQQWPMQPAQHGGPGYQPVPQWPQQVVQMPKSDAHAEQRPVFQ</sequence>
<keyword evidence="2" id="KW-0812">Transmembrane</keyword>
<feature type="transmembrane region" description="Helical" evidence="2">
    <location>
        <begin position="78"/>
        <end position="98"/>
    </location>
</feature>
<feature type="region of interest" description="Disordered" evidence="1">
    <location>
        <begin position="148"/>
        <end position="187"/>
    </location>
</feature>
<keyword evidence="3" id="KW-0732">Signal</keyword>
<feature type="signal peptide" evidence="3">
    <location>
        <begin position="1"/>
        <end position="19"/>
    </location>
</feature>
<feature type="compositionally biased region" description="Basic and acidic residues" evidence="1">
    <location>
        <begin position="176"/>
        <end position="187"/>
    </location>
</feature>
<dbReference type="HOGENOM" id="CLU_1448558_0_0_1"/>
<dbReference type="AlphaFoldDB" id="R0K4L4"/>
<evidence type="ECO:0000256" key="1">
    <source>
        <dbReference type="SAM" id="MobiDB-lite"/>
    </source>
</evidence>
<reference evidence="4 5" key="2">
    <citation type="journal article" date="2013" name="PLoS Genet.">
        <title>Comparative genome structure, secondary metabolite, and effector coding capacity across Cochliobolus pathogens.</title>
        <authorList>
            <person name="Condon B.J."/>
            <person name="Leng Y."/>
            <person name="Wu D."/>
            <person name="Bushley K.E."/>
            <person name="Ohm R.A."/>
            <person name="Otillar R."/>
            <person name="Martin J."/>
            <person name="Schackwitz W."/>
            <person name="Grimwood J."/>
            <person name="MohdZainudin N."/>
            <person name="Xue C."/>
            <person name="Wang R."/>
            <person name="Manning V.A."/>
            <person name="Dhillon B."/>
            <person name="Tu Z.J."/>
            <person name="Steffenson B.J."/>
            <person name="Salamov A."/>
            <person name="Sun H."/>
            <person name="Lowry S."/>
            <person name="LaButti K."/>
            <person name="Han J."/>
            <person name="Copeland A."/>
            <person name="Lindquist E."/>
            <person name="Barry K."/>
            <person name="Schmutz J."/>
            <person name="Baker S.E."/>
            <person name="Ciuffetti L.M."/>
            <person name="Grigoriev I.V."/>
            <person name="Zhong S."/>
            <person name="Turgeon B.G."/>
        </authorList>
    </citation>
    <scope>NUCLEOTIDE SEQUENCE [LARGE SCALE GENOMIC DNA]</scope>
    <source>
        <strain evidence="5">28A</strain>
    </source>
</reference>
<feature type="compositionally biased region" description="Low complexity" evidence="1">
    <location>
        <begin position="160"/>
        <end position="174"/>
    </location>
</feature>